<name>A0A8S4N3W1_OWEFU</name>
<dbReference type="PANTHER" id="PTHR24020">
    <property type="entry name" value="COLLAGEN ALPHA"/>
    <property type="match status" value="1"/>
</dbReference>
<gene>
    <name evidence="3" type="ORF">OFUS_LOCUS3030</name>
</gene>
<dbReference type="InterPro" id="IPR050525">
    <property type="entry name" value="ECM_Assembly_Org"/>
</dbReference>
<proteinExistence type="predicted"/>
<organism evidence="3 4">
    <name type="scientific">Owenia fusiformis</name>
    <name type="common">Polychaete worm</name>
    <dbReference type="NCBI Taxonomy" id="6347"/>
    <lineage>
        <taxon>Eukaryota</taxon>
        <taxon>Metazoa</taxon>
        <taxon>Spiralia</taxon>
        <taxon>Lophotrochozoa</taxon>
        <taxon>Annelida</taxon>
        <taxon>Polychaeta</taxon>
        <taxon>Sedentaria</taxon>
        <taxon>Canalipalpata</taxon>
        <taxon>Sabellida</taxon>
        <taxon>Oweniida</taxon>
        <taxon>Oweniidae</taxon>
        <taxon>Owenia</taxon>
    </lineage>
</organism>
<sequence length="345" mass="38446">MRTYVASVIIVLCCVLETTTATGLDGLFAARKKAGRRGNVGVRYAMGDHQQECTPGSKYKYANSSCNYLVCKENIYELAHCEDGKGVTESFRRIDTSMRYPCSRFAAECRKTLEEKGVVETNVQVCGLDLVFIIDMSKSISDVDKMKVRSFVLQIIRSLQLGSAFTLVAGSTYGAEVHNFLKLSSYNRGTEMVRAASNMEMNPKRGTATWLALQEAREILLSIKGGRRKGKKAVVIVASDGVSHPHSMSKETIEQAELLKKPKSYDPETGAPTVFLLDLPNNKEQLGEDESGKKLPKAELDKLKELKDKEFAAIPSKPEYRYNPESFDDLEKFIIPILRKSCEDL</sequence>
<dbReference type="Pfam" id="PF00092">
    <property type="entry name" value="VWA"/>
    <property type="match status" value="1"/>
</dbReference>
<dbReference type="SUPFAM" id="SSF53300">
    <property type="entry name" value="vWA-like"/>
    <property type="match status" value="1"/>
</dbReference>
<dbReference type="SMART" id="SM00327">
    <property type="entry name" value="VWA"/>
    <property type="match status" value="1"/>
</dbReference>
<dbReference type="AlphaFoldDB" id="A0A8S4N3W1"/>
<evidence type="ECO:0000313" key="4">
    <source>
        <dbReference type="Proteomes" id="UP000749559"/>
    </source>
</evidence>
<keyword evidence="4" id="KW-1185">Reference proteome</keyword>
<keyword evidence="1" id="KW-0732">Signal</keyword>
<dbReference type="Gene3D" id="3.40.50.410">
    <property type="entry name" value="von Willebrand factor, type A domain"/>
    <property type="match status" value="1"/>
</dbReference>
<dbReference type="InterPro" id="IPR036465">
    <property type="entry name" value="vWFA_dom_sf"/>
</dbReference>
<feature type="domain" description="VWFA" evidence="2">
    <location>
        <begin position="129"/>
        <end position="338"/>
    </location>
</feature>
<accession>A0A8S4N3W1</accession>
<evidence type="ECO:0000256" key="1">
    <source>
        <dbReference type="SAM" id="SignalP"/>
    </source>
</evidence>
<dbReference type="PANTHER" id="PTHR24020:SF20">
    <property type="entry name" value="PH DOMAIN-CONTAINING PROTEIN"/>
    <property type="match status" value="1"/>
</dbReference>
<evidence type="ECO:0000313" key="3">
    <source>
        <dbReference type="EMBL" id="CAH1775773.1"/>
    </source>
</evidence>
<feature type="signal peptide" evidence="1">
    <location>
        <begin position="1"/>
        <end position="21"/>
    </location>
</feature>
<dbReference type="InterPro" id="IPR002035">
    <property type="entry name" value="VWF_A"/>
</dbReference>
<reference evidence="3" key="1">
    <citation type="submission" date="2022-03" db="EMBL/GenBank/DDBJ databases">
        <authorList>
            <person name="Martin C."/>
        </authorList>
    </citation>
    <scope>NUCLEOTIDE SEQUENCE</scope>
</reference>
<comment type="caution">
    <text evidence="3">The sequence shown here is derived from an EMBL/GenBank/DDBJ whole genome shotgun (WGS) entry which is preliminary data.</text>
</comment>
<dbReference type="Proteomes" id="UP000749559">
    <property type="component" value="Unassembled WGS sequence"/>
</dbReference>
<evidence type="ECO:0000259" key="2">
    <source>
        <dbReference type="PROSITE" id="PS50234"/>
    </source>
</evidence>
<protein>
    <recommendedName>
        <fullName evidence="2">VWFA domain-containing protein</fullName>
    </recommendedName>
</protein>
<feature type="chain" id="PRO_5035713015" description="VWFA domain-containing protein" evidence="1">
    <location>
        <begin position="22"/>
        <end position="345"/>
    </location>
</feature>
<dbReference type="EMBL" id="CAIIXF020000001">
    <property type="protein sequence ID" value="CAH1775773.1"/>
    <property type="molecule type" value="Genomic_DNA"/>
</dbReference>
<dbReference type="PROSITE" id="PS50234">
    <property type="entry name" value="VWFA"/>
    <property type="match status" value="1"/>
</dbReference>
<dbReference type="CDD" id="cd01450">
    <property type="entry name" value="vWFA_subfamily_ECM"/>
    <property type="match status" value="1"/>
</dbReference>